<sequence>MPIYLIVFVVAWVAAQGSKYLLESYKNKKASFKTIITESGGMPSSHSAVVIAITTLIALREGVHSSIFGITFAFAMIVIYDSMKVRYSNGVQGETINNIISKNKINIPKVRVVKGHTPLEVAVGIAIGVIIGYVSFIIFHSINM</sequence>
<keyword evidence="3" id="KW-1185">Reference proteome</keyword>
<dbReference type="RefSeq" id="WP_129718769.1">
    <property type="nucleotide sequence ID" value="NZ_PRLK01000004.1"/>
</dbReference>
<proteinExistence type="predicted"/>
<dbReference type="InterPro" id="IPR003832">
    <property type="entry name" value="DUF212"/>
</dbReference>
<keyword evidence="1" id="KW-1133">Transmembrane helix</keyword>
<comment type="caution">
    <text evidence="2">The sequence shown here is derived from an EMBL/GenBank/DDBJ whole genome shotgun (WGS) entry which is preliminary data.</text>
</comment>
<evidence type="ECO:0008006" key="4">
    <source>
        <dbReference type="Google" id="ProtNLM"/>
    </source>
</evidence>
<dbReference type="EMBL" id="PRLK01000004">
    <property type="protein sequence ID" value="RYC72706.1"/>
    <property type="molecule type" value="Genomic_DNA"/>
</dbReference>
<protein>
    <recommendedName>
        <fullName evidence="4">Divergent PAP2 family protein</fullName>
    </recommendedName>
</protein>
<reference evidence="2 3" key="2">
    <citation type="journal article" date="2020" name="Cell Rep.">
        <title>Acquisition and Adaptation of Ultra-small Parasitic Reduced Genome Bacteria to Mammalian Hosts.</title>
        <authorList>
            <person name="McLean J.S."/>
            <person name="Bor B."/>
            <person name="Kerns K.A."/>
            <person name="Liu Q."/>
            <person name="To T.T."/>
            <person name="Solden L."/>
            <person name="Hendrickson E.L."/>
            <person name="Wrighton K."/>
            <person name="Shi W."/>
            <person name="He X."/>
        </authorList>
    </citation>
    <scope>NUCLEOTIDE SEQUENCE [LARGE SCALE GENOMIC DNA]</scope>
    <source>
        <strain evidence="2 3">TM7_CMJM_G6_1_HOT_870</strain>
    </source>
</reference>
<evidence type="ECO:0000313" key="2">
    <source>
        <dbReference type="EMBL" id="RYC72706.1"/>
    </source>
</evidence>
<keyword evidence="1" id="KW-0812">Transmembrane</keyword>
<feature type="transmembrane region" description="Helical" evidence="1">
    <location>
        <begin position="121"/>
        <end position="142"/>
    </location>
</feature>
<keyword evidence="1" id="KW-0472">Membrane</keyword>
<dbReference type="PANTHER" id="PTHR31446:SF29">
    <property type="entry name" value="ACID PHOSPHATASE_VANADIUM-DEPENDENT HALOPEROXIDASE-RELATED PROTEIN"/>
    <property type="match status" value="1"/>
</dbReference>
<dbReference type="Pfam" id="PF02681">
    <property type="entry name" value="DUF212"/>
    <property type="match status" value="1"/>
</dbReference>
<organism evidence="2 3">
    <name type="scientific">Candidatus Nanogingivalis gingivitcus</name>
    <dbReference type="NCBI Taxonomy" id="2171992"/>
    <lineage>
        <taxon>Bacteria</taxon>
        <taxon>Candidatus Saccharimonadota</taxon>
        <taxon>Candidatus Nanosyncoccalia</taxon>
        <taxon>Candidatus Nanogingivales</taxon>
        <taxon>Candidatus Nanogingivalaceae</taxon>
        <taxon>Candidatus Nanogingivalis</taxon>
    </lineage>
</organism>
<accession>A0ABY0FJW3</accession>
<reference evidence="2 3" key="1">
    <citation type="journal article" date="2018" name="bioRxiv">
        <title>Evidence of independent acquisition and adaption of ultra-small bacteria to human hosts across the highly diverse yet reduced genomes of the phylum Saccharibacteria.</title>
        <authorList>
            <person name="McLean J.S."/>
            <person name="Bor B."/>
            <person name="To T.T."/>
            <person name="Liu Q."/>
            <person name="Kearns K.A."/>
            <person name="Solden L.M."/>
            <person name="Wrighton K.C."/>
            <person name="He X."/>
            <person name="Shi W."/>
        </authorList>
    </citation>
    <scope>NUCLEOTIDE SEQUENCE [LARGE SCALE GENOMIC DNA]</scope>
    <source>
        <strain evidence="2 3">TM7_CMJM_G6_1_HOT_870</strain>
    </source>
</reference>
<feature type="transmembrane region" description="Helical" evidence="1">
    <location>
        <begin position="66"/>
        <end position="83"/>
    </location>
</feature>
<dbReference type="PANTHER" id="PTHR31446">
    <property type="entry name" value="ACID PHOSPHATASE/VANADIUM-DEPENDENT HALOPEROXIDASE-RELATED PROTEIN"/>
    <property type="match status" value="1"/>
</dbReference>
<dbReference type="Proteomes" id="UP001190925">
    <property type="component" value="Unassembled WGS sequence"/>
</dbReference>
<evidence type="ECO:0000313" key="3">
    <source>
        <dbReference type="Proteomes" id="UP001190925"/>
    </source>
</evidence>
<gene>
    <name evidence="2" type="ORF">G6CMJM_00362</name>
</gene>
<evidence type="ECO:0000256" key="1">
    <source>
        <dbReference type="SAM" id="Phobius"/>
    </source>
</evidence>
<name>A0ABY0FJW3_9BACT</name>